<dbReference type="EMBL" id="CP002551">
    <property type="protein sequence ID" value="ADZ09882.1"/>
    <property type="molecule type" value="Genomic_DNA"/>
</dbReference>
<dbReference type="HOGENOM" id="CLU_3178575_0_0_2"/>
<keyword evidence="2" id="KW-1185">Reference proteome</keyword>
<reference evidence="1 2" key="2">
    <citation type="journal article" date="2014" name="Int. J. Syst. Evol. Microbiol.">
        <title>Methanobacterium paludis sp. nov. and a novel strain of Methanobacterium lacus isolated from northern peatlands.</title>
        <authorList>
            <person name="Cadillo-Quiroz H."/>
            <person name="Brauer S.L."/>
            <person name="Goodson N."/>
            <person name="Yavitt J.B."/>
            <person name="Zinder S.H."/>
        </authorList>
    </citation>
    <scope>NUCLEOTIDE SEQUENCE [LARGE SCALE GENOMIC DNA]</scope>
    <source>
        <strain evidence="1 2">AL-21</strain>
    </source>
</reference>
<dbReference type="Proteomes" id="UP000007490">
    <property type="component" value="Chromosome"/>
</dbReference>
<sequence length="46" mass="5161">MAITAKLNIEKTYVKIENSCTGTFLLLNKEEAVKLMDDLAVVTEKM</sequence>
<proteinExistence type="predicted"/>
<dbReference type="GeneID" id="43500416"/>
<dbReference type="AlphaFoldDB" id="F0T9D1"/>
<evidence type="ECO:0000313" key="1">
    <source>
        <dbReference type="EMBL" id="ADZ09882.1"/>
    </source>
</evidence>
<gene>
    <name evidence="1" type="ordered locus">Metbo_1656</name>
</gene>
<dbReference type="RefSeq" id="WP_013645233.1">
    <property type="nucleotide sequence ID" value="NC_015216.1"/>
</dbReference>
<reference evidence="2" key="1">
    <citation type="submission" date="2011-02" db="EMBL/GenBank/DDBJ databases">
        <title>Complete sequence of Methanobacterium sp. AL-21.</title>
        <authorList>
            <consortium name="US DOE Joint Genome Institute"/>
            <person name="Lucas S."/>
            <person name="Copeland A."/>
            <person name="Lapidus A."/>
            <person name="Cheng J.-F."/>
            <person name="Goodwin L."/>
            <person name="Pitluck S."/>
            <person name="Chertkov O."/>
            <person name="Detter J.C."/>
            <person name="Han C."/>
            <person name="Tapia R."/>
            <person name="Land M."/>
            <person name="Hauser L."/>
            <person name="Kyrpides N."/>
            <person name="Ivanova N."/>
            <person name="Mikhailova N."/>
            <person name="Pagani I."/>
            <person name="Cadillo-Quiroz H."/>
            <person name="Imachi H."/>
            <person name="Zinder S."/>
            <person name="Liu W."/>
            <person name="Woyke T."/>
        </authorList>
    </citation>
    <scope>NUCLEOTIDE SEQUENCE [LARGE SCALE GENOMIC DNA]</scope>
    <source>
        <strain evidence="2">AL-21</strain>
    </source>
</reference>
<dbReference type="STRING" id="877455.Metbo_1656"/>
<evidence type="ECO:0000313" key="2">
    <source>
        <dbReference type="Proteomes" id="UP000007490"/>
    </source>
</evidence>
<protein>
    <submittedName>
        <fullName evidence="1">Uncharacterized protein</fullName>
    </submittedName>
</protein>
<dbReference type="KEGG" id="mel:Metbo_1656"/>
<name>F0T9D1_METLA</name>
<organism evidence="1 2">
    <name type="scientific">Methanobacterium lacus (strain AL-21)</name>
    <dbReference type="NCBI Taxonomy" id="877455"/>
    <lineage>
        <taxon>Archaea</taxon>
        <taxon>Methanobacteriati</taxon>
        <taxon>Methanobacteriota</taxon>
        <taxon>Methanomada group</taxon>
        <taxon>Methanobacteria</taxon>
        <taxon>Methanobacteriales</taxon>
        <taxon>Methanobacteriaceae</taxon>
        <taxon>Methanobacterium</taxon>
    </lineage>
</organism>
<accession>F0T9D1</accession>